<organism evidence="1">
    <name type="scientific">Arundo donax</name>
    <name type="common">Giant reed</name>
    <name type="synonym">Donax arundinaceus</name>
    <dbReference type="NCBI Taxonomy" id="35708"/>
    <lineage>
        <taxon>Eukaryota</taxon>
        <taxon>Viridiplantae</taxon>
        <taxon>Streptophyta</taxon>
        <taxon>Embryophyta</taxon>
        <taxon>Tracheophyta</taxon>
        <taxon>Spermatophyta</taxon>
        <taxon>Magnoliopsida</taxon>
        <taxon>Liliopsida</taxon>
        <taxon>Poales</taxon>
        <taxon>Poaceae</taxon>
        <taxon>PACMAD clade</taxon>
        <taxon>Arundinoideae</taxon>
        <taxon>Arundineae</taxon>
        <taxon>Arundo</taxon>
    </lineage>
</organism>
<evidence type="ECO:0000313" key="1">
    <source>
        <dbReference type="EMBL" id="JAD91375.1"/>
    </source>
</evidence>
<dbReference type="EMBL" id="GBRH01206520">
    <property type="protein sequence ID" value="JAD91375.1"/>
    <property type="molecule type" value="Transcribed_RNA"/>
</dbReference>
<reference evidence="1" key="2">
    <citation type="journal article" date="2015" name="Data Brief">
        <title>Shoot transcriptome of the giant reed, Arundo donax.</title>
        <authorList>
            <person name="Barrero R.A."/>
            <person name="Guerrero F.D."/>
            <person name="Moolhuijzen P."/>
            <person name="Goolsby J.A."/>
            <person name="Tidwell J."/>
            <person name="Bellgard S.E."/>
            <person name="Bellgard M.I."/>
        </authorList>
    </citation>
    <scope>NUCLEOTIDE SEQUENCE</scope>
    <source>
        <tissue evidence="1">Shoot tissue taken approximately 20 cm above the soil surface</tissue>
    </source>
</reference>
<protein>
    <submittedName>
        <fullName evidence="1">Uncharacterized protein</fullName>
    </submittedName>
</protein>
<proteinExistence type="predicted"/>
<sequence>MTCEGLLIWGNIESSISEQTSKEQSLSHLTEDAVFSNFEINNSNQSFNFQYHSVTCMITPP</sequence>
<name>A0A0A9E0C2_ARUDO</name>
<dbReference type="AlphaFoldDB" id="A0A0A9E0C2"/>
<accession>A0A0A9E0C2</accession>
<reference evidence="1" key="1">
    <citation type="submission" date="2014-09" db="EMBL/GenBank/DDBJ databases">
        <authorList>
            <person name="Magalhaes I.L.F."/>
            <person name="Oliveira U."/>
            <person name="Santos F.R."/>
            <person name="Vidigal T.H.D.A."/>
            <person name="Brescovit A.D."/>
            <person name="Santos A.J."/>
        </authorList>
    </citation>
    <scope>NUCLEOTIDE SEQUENCE</scope>
    <source>
        <tissue evidence="1">Shoot tissue taken approximately 20 cm above the soil surface</tissue>
    </source>
</reference>